<dbReference type="GO" id="GO:0030246">
    <property type="term" value="F:carbohydrate binding"/>
    <property type="evidence" value="ECO:0007669"/>
    <property type="project" value="InterPro"/>
</dbReference>
<evidence type="ECO:0008006" key="3">
    <source>
        <dbReference type="Google" id="ProtNLM"/>
    </source>
</evidence>
<dbReference type="InterPro" id="IPR011013">
    <property type="entry name" value="Gal_mutarotase_sf_dom"/>
</dbReference>
<dbReference type="InterPro" id="IPR014718">
    <property type="entry name" value="GH-type_carb-bd"/>
</dbReference>
<protein>
    <recommendedName>
        <fullName evidence="3">Aldose 1-epimerase</fullName>
    </recommendedName>
</protein>
<keyword evidence="2" id="KW-1185">Reference proteome</keyword>
<gene>
    <name evidence="1" type="ORF">H8N03_06075</name>
</gene>
<dbReference type="Pfam" id="PF01263">
    <property type="entry name" value="Aldose_epim"/>
    <property type="match status" value="1"/>
</dbReference>
<dbReference type="AlphaFoldDB" id="A0A923SAQ9"/>
<dbReference type="RefSeq" id="WP_187075267.1">
    <property type="nucleotide sequence ID" value="NZ_JACORT010000002.1"/>
</dbReference>
<dbReference type="InterPro" id="IPR008183">
    <property type="entry name" value="Aldose_1/G6P_1-epimerase"/>
</dbReference>
<accession>A0A923SAQ9</accession>
<sequence length="227" mass="24241">MIELRAGRLRCELEPEAGGGVAGLWLEGTPLLQAQGARPLVPFSNRMAHAEVVWHGTQQPLVRHTGDAPQAIHGLAWQRPWSVLDADETSAMLAFEHRPAAAWPFAFDCSHTVRLRPSGLELALGFTNQSAQPAPAGLAWRIALPRWPGARLPTEGALADWSGTLRLDGGPVPLVLRSELGHLGIVAEPDRLLLIPASHAAHATDTALLQPGESLVAQLAIELEGLA</sequence>
<organism evidence="1 2">
    <name type="scientific">Ramlibacter cellulosilyticus</name>
    <dbReference type="NCBI Taxonomy" id="2764187"/>
    <lineage>
        <taxon>Bacteria</taxon>
        <taxon>Pseudomonadati</taxon>
        <taxon>Pseudomonadota</taxon>
        <taxon>Betaproteobacteria</taxon>
        <taxon>Burkholderiales</taxon>
        <taxon>Comamonadaceae</taxon>
        <taxon>Ramlibacter</taxon>
    </lineage>
</organism>
<dbReference type="GO" id="GO:0016853">
    <property type="term" value="F:isomerase activity"/>
    <property type="evidence" value="ECO:0007669"/>
    <property type="project" value="InterPro"/>
</dbReference>
<dbReference type="EMBL" id="JACORT010000002">
    <property type="protein sequence ID" value="MBC5782503.1"/>
    <property type="molecule type" value="Genomic_DNA"/>
</dbReference>
<name>A0A923SAQ9_9BURK</name>
<dbReference type="Gene3D" id="2.70.98.10">
    <property type="match status" value="1"/>
</dbReference>
<dbReference type="SUPFAM" id="SSF74650">
    <property type="entry name" value="Galactose mutarotase-like"/>
    <property type="match status" value="1"/>
</dbReference>
<proteinExistence type="predicted"/>
<evidence type="ECO:0000313" key="2">
    <source>
        <dbReference type="Proteomes" id="UP000608513"/>
    </source>
</evidence>
<dbReference type="Proteomes" id="UP000608513">
    <property type="component" value="Unassembled WGS sequence"/>
</dbReference>
<dbReference type="GO" id="GO:0005975">
    <property type="term" value="P:carbohydrate metabolic process"/>
    <property type="evidence" value="ECO:0007669"/>
    <property type="project" value="InterPro"/>
</dbReference>
<reference evidence="1" key="1">
    <citation type="submission" date="2020-08" db="EMBL/GenBank/DDBJ databases">
        <title>Ramlibacter sp. USB13 16S ribosomal RNA gene genome sequencing and assembly.</title>
        <authorList>
            <person name="Kang M."/>
        </authorList>
    </citation>
    <scope>NUCLEOTIDE SEQUENCE</scope>
    <source>
        <strain evidence="1">USB13</strain>
    </source>
</reference>
<comment type="caution">
    <text evidence="1">The sequence shown here is derived from an EMBL/GenBank/DDBJ whole genome shotgun (WGS) entry which is preliminary data.</text>
</comment>
<evidence type="ECO:0000313" key="1">
    <source>
        <dbReference type="EMBL" id="MBC5782503.1"/>
    </source>
</evidence>